<sequence length="185" mass="19481">MRLAAILILLALPAQAAPVPYDLQADQSTVGFETDFGPDHITGAMPVKSAHLVLDFEQVANSVIDVALDVSNANASFPFAAQAMKGPKVLDSAQFPEMTFRSSVVSRAGDGASVDGALTIRGVTRPVTLAASIFRQQGHDAGDLSRLTILLTGTVNRSDYGATGWADMVGDEVRLKITARIARAD</sequence>
<dbReference type="Pfam" id="PF04264">
    <property type="entry name" value="YceI"/>
    <property type="match status" value="1"/>
</dbReference>
<dbReference type="Proteomes" id="UP000244496">
    <property type="component" value="Chromosome"/>
</dbReference>
<feature type="chain" id="PRO_5015597395" description="Lipid/polyisoprenoid-binding YceI-like domain-containing protein" evidence="1">
    <location>
        <begin position="17"/>
        <end position="185"/>
    </location>
</feature>
<dbReference type="InterPro" id="IPR036761">
    <property type="entry name" value="TTHA0802/YceI-like_sf"/>
</dbReference>
<keyword evidence="1" id="KW-0732">Signal</keyword>
<feature type="domain" description="Lipid/polyisoprenoid-binding YceI-like" evidence="2">
    <location>
        <begin position="20"/>
        <end position="182"/>
    </location>
</feature>
<dbReference type="EMBL" id="CP028918">
    <property type="protein sequence ID" value="AWB47934.1"/>
    <property type="molecule type" value="Genomic_DNA"/>
</dbReference>
<dbReference type="PANTHER" id="PTHR34406">
    <property type="entry name" value="PROTEIN YCEI"/>
    <property type="match status" value="1"/>
</dbReference>
<dbReference type="InterPro" id="IPR007372">
    <property type="entry name" value="Lipid/polyisoprenoid-bd_YceI"/>
</dbReference>
<accession>A0A2S0UJD2</accession>
<evidence type="ECO:0000313" key="3">
    <source>
        <dbReference type="EMBL" id="AWB47934.1"/>
    </source>
</evidence>
<proteinExistence type="predicted"/>
<evidence type="ECO:0000313" key="4">
    <source>
        <dbReference type="Proteomes" id="UP000244496"/>
    </source>
</evidence>
<dbReference type="Gene3D" id="2.40.128.110">
    <property type="entry name" value="Lipid/polyisoprenoid-binding, YceI-like"/>
    <property type="match status" value="1"/>
</dbReference>
<organism evidence="3 4">
    <name type="scientific">Paragemmobacter aquarius</name>
    <dbReference type="NCBI Taxonomy" id="2169400"/>
    <lineage>
        <taxon>Bacteria</taxon>
        <taxon>Pseudomonadati</taxon>
        <taxon>Pseudomonadota</taxon>
        <taxon>Alphaproteobacteria</taxon>
        <taxon>Rhodobacterales</taxon>
        <taxon>Paracoccaceae</taxon>
        <taxon>Paragemmobacter</taxon>
    </lineage>
</organism>
<dbReference type="SUPFAM" id="SSF101874">
    <property type="entry name" value="YceI-like"/>
    <property type="match status" value="1"/>
</dbReference>
<protein>
    <recommendedName>
        <fullName evidence="2">Lipid/polyisoprenoid-binding YceI-like domain-containing protein</fullName>
    </recommendedName>
</protein>
<keyword evidence="4" id="KW-1185">Reference proteome</keyword>
<evidence type="ECO:0000256" key="1">
    <source>
        <dbReference type="SAM" id="SignalP"/>
    </source>
</evidence>
<dbReference type="SMART" id="SM00867">
    <property type="entry name" value="YceI"/>
    <property type="match status" value="1"/>
</dbReference>
<dbReference type="KEGG" id="geh:HYN69_04860"/>
<gene>
    <name evidence="3" type="ORF">HYN69_04860</name>
</gene>
<reference evidence="3 4" key="1">
    <citation type="submission" date="2018-04" db="EMBL/GenBank/DDBJ databases">
        <title>Genome sequencing of Gemmobacter.</title>
        <authorList>
            <person name="Yi H."/>
            <person name="Baek M.-G."/>
        </authorList>
    </citation>
    <scope>NUCLEOTIDE SEQUENCE [LARGE SCALE GENOMIC DNA]</scope>
    <source>
        <strain evidence="3 4">HYN0069</strain>
    </source>
</reference>
<name>A0A2S0UJD2_9RHOB</name>
<dbReference type="OrthoDB" id="9811006at2"/>
<feature type="signal peptide" evidence="1">
    <location>
        <begin position="1"/>
        <end position="16"/>
    </location>
</feature>
<dbReference type="PANTHER" id="PTHR34406:SF1">
    <property type="entry name" value="PROTEIN YCEI"/>
    <property type="match status" value="1"/>
</dbReference>
<evidence type="ECO:0000259" key="2">
    <source>
        <dbReference type="SMART" id="SM00867"/>
    </source>
</evidence>
<dbReference type="AlphaFoldDB" id="A0A2S0UJD2"/>
<dbReference type="RefSeq" id="WP_108434758.1">
    <property type="nucleotide sequence ID" value="NZ_CP028918.1"/>
</dbReference>